<dbReference type="RefSeq" id="WP_054847211.1">
    <property type="nucleotide sequence ID" value="NZ_AP019781.1"/>
</dbReference>
<evidence type="ECO:0000313" key="2">
    <source>
        <dbReference type="Proteomes" id="UP000824969"/>
    </source>
</evidence>
<protein>
    <submittedName>
        <fullName evidence="1">Uncharacterized protein</fullName>
    </submittedName>
</protein>
<evidence type="ECO:0000313" key="1">
    <source>
        <dbReference type="EMBL" id="BBL68107.1"/>
    </source>
</evidence>
<accession>A0ABM7H5E7</accession>
<dbReference type="EMBL" id="AP019781">
    <property type="protein sequence ID" value="BBL68107.1"/>
    <property type="molecule type" value="Genomic_DNA"/>
</dbReference>
<dbReference type="GeneID" id="66130811"/>
<keyword evidence="2" id="KW-1185">Reference proteome</keyword>
<name>A0ABM7H5E7_9EURY</name>
<dbReference type="Proteomes" id="UP000824969">
    <property type="component" value="Chromosome"/>
</dbReference>
<sequence>MSNKFDTKFEEVLYVILVDYAAKTLNSEEIAPKFKSRAVEERRAIKEMILKKLQEAVKRIGKELSEHSLSDPQMIVTHKEEVRKIIIQVVRGNHEN</sequence>
<gene>
    <name evidence="1" type="ORF">MchiMG62_12880</name>
</gene>
<proteinExistence type="predicted"/>
<organism evidence="1 2">
    <name type="scientific">Methanoculleus chikugoensis</name>
    <dbReference type="NCBI Taxonomy" id="118126"/>
    <lineage>
        <taxon>Archaea</taxon>
        <taxon>Methanobacteriati</taxon>
        <taxon>Methanobacteriota</taxon>
        <taxon>Stenosarchaea group</taxon>
        <taxon>Methanomicrobia</taxon>
        <taxon>Methanomicrobiales</taxon>
        <taxon>Methanomicrobiaceae</taxon>
        <taxon>Methanoculleus</taxon>
    </lineage>
</organism>
<reference evidence="1 2" key="1">
    <citation type="submission" date="2019-06" db="EMBL/GenBank/DDBJ databases">
        <title>Complete genome sequence of Methanoculleus chikugoensis strain MG62.</title>
        <authorList>
            <person name="Asakawa S."/>
            <person name="Dianou D."/>
        </authorList>
    </citation>
    <scope>NUCLEOTIDE SEQUENCE [LARGE SCALE GENOMIC DNA]</scope>
    <source>
        <strain evidence="1 2">MG62</strain>
    </source>
</reference>